<gene>
    <name evidence="1" type="ORF">G7058_02260</name>
</gene>
<evidence type="ECO:0000313" key="1">
    <source>
        <dbReference type="EMBL" id="QIK50976.1"/>
    </source>
</evidence>
<keyword evidence="2" id="KW-1185">Reference proteome</keyword>
<protein>
    <submittedName>
        <fullName evidence="1">Uncharacterized protein</fullName>
    </submittedName>
</protein>
<dbReference type="RefSeq" id="WP_166062018.1">
    <property type="nucleotide sequence ID" value="NZ_CP049889.1"/>
</dbReference>
<dbReference type="Proteomes" id="UP000501830">
    <property type="component" value="Chromosome"/>
</dbReference>
<accession>A0A6G7WFF5</accession>
<dbReference type="KEGG" id="jpo:G7058_02260"/>
<evidence type="ECO:0000313" key="2">
    <source>
        <dbReference type="Proteomes" id="UP000501830"/>
    </source>
</evidence>
<dbReference type="EMBL" id="CP049889">
    <property type="protein sequence ID" value="QIK50976.1"/>
    <property type="molecule type" value="Genomic_DNA"/>
</dbReference>
<proteinExistence type="predicted"/>
<reference evidence="1 2" key="1">
    <citation type="journal article" date="2017" name="Int. J. Syst. Evol. Microbiol.">
        <title>Jeotgalibaca porci sp. nov. and Jeotgalibaca arthritidis sp. nov., isolated from pigs, and emended description of the genus Jeotgalibaca.</title>
        <authorList>
            <person name="Zamora L."/>
            <person name="Perez-Sancho M."/>
            <person name="Dominguez L."/>
            <person name="Fernandez-Garayzabal J.F."/>
            <person name="Vela A.I."/>
        </authorList>
    </citation>
    <scope>NUCLEOTIDE SEQUENCE [LARGE SCALE GENOMIC DNA]</scope>
    <source>
        <strain evidence="1 2">CCUG 69148</strain>
    </source>
</reference>
<name>A0A6G7WFF5_9LACT</name>
<organism evidence="1 2">
    <name type="scientific">Jeotgalibaca porci</name>
    <dbReference type="NCBI Taxonomy" id="1868793"/>
    <lineage>
        <taxon>Bacteria</taxon>
        <taxon>Bacillati</taxon>
        <taxon>Bacillota</taxon>
        <taxon>Bacilli</taxon>
        <taxon>Lactobacillales</taxon>
        <taxon>Carnobacteriaceae</taxon>
        <taxon>Jeotgalibaca</taxon>
    </lineage>
</organism>
<dbReference type="GeneID" id="94552084"/>
<dbReference type="AlphaFoldDB" id="A0A6G7WFF5"/>
<sequence length="106" mass="12029">MSIFDWFKRKNQEEVQKIEPVLSLVQTEKIKKGVDFTRPVTEEEKELVSLISGVIASEHYSGKHFRVQHIEGIDTEKEIVSAIVGAVAASNNPHSHFKITSIERIN</sequence>